<dbReference type="GO" id="GO:0005829">
    <property type="term" value="C:cytosol"/>
    <property type="evidence" value="ECO:0007669"/>
    <property type="project" value="TreeGrafter"/>
</dbReference>
<protein>
    <submittedName>
        <fullName evidence="6">DUF2510 domain-containing protein</fullName>
    </submittedName>
</protein>
<dbReference type="SUPFAM" id="SSF53098">
    <property type="entry name" value="Ribonuclease H-like"/>
    <property type="match status" value="1"/>
</dbReference>
<organism evidence="6 7">
    <name type="scientific">Nocardia vermiculata</name>
    <dbReference type="NCBI Taxonomy" id="257274"/>
    <lineage>
        <taxon>Bacteria</taxon>
        <taxon>Bacillati</taxon>
        <taxon>Actinomycetota</taxon>
        <taxon>Actinomycetes</taxon>
        <taxon>Mycobacteriales</taxon>
        <taxon>Nocardiaceae</taxon>
        <taxon>Nocardia</taxon>
    </lineage>
</organism>
<evidence type="ECO:0000259" key="4">
    <source>
        <dbReference type="SMART" id="SM00292"/>
    </source>
</evidence>
<evidence type="ECO:0000256" key="3">
    <source>
        <dbReference type="ARBA" id="ARBA00022839"/>
    </source>
</evidence>
<feature type="domain" description="Exonuclease" evidence="5">
    <location>
        <begin position="98"/>
        <end position="254"/>
    </location>
</feature>
<dbReference type="InterPro" id="IPR012337">
    <property type="entry name" value="RNaseH-like_sf"/>
</dbReference>
<comment type="caution">
    <text evidence="6">The sequence shown here is derived from an EMBL/GenBank/DDBJ whole genome shotgun (WGS) entry which is preliminary data.</text>
</comment>
<evidence type="ECO:0000256" key="2">
    <source>
        <dbReference type="ARBA" id="ARBA00022801"/>
    </source>
</evidence>
<proteinExistence type="predicted"/>
<sequence length="524" mass="56557">MSNDCAAQPGWYADPARHAPLRWFDGFRWTDAVSSAPGWYADPWQRAHYRWFDGRLWTDAVHPPAEPHHGGRSISARQVIVPEPGIAPLASLLGTATRFAVMDVETTGLGRNDRVVEITVLTLDAAGTVTNTFDTVVNPMRDVGPTWIHGLRASDVADAPTFDDIAHTVAELLDGAVVVAHNRPFDTRLVGTELARSGIDVDWKAGLDTLAVTRCKLGTACSEFGIQHENQHRALGDAHATAQLLTAVADRFTGPASSTVVARYTRTSAVRVRNRESEPIDQPVPFLTDLSADLHTAVDTAPYEVLLDQALADLRLTAEERTELRNLASDLGLDDSAIRAAHTHFLRAATDAALEDSVVTDDELDRLLQVAALLELPADTVTARTHRYRTEPVTVELAAGTTVCFTGDDGQPREDLIALALHYGLESAPSMTKAVDVLIAADPATMSGKAKAAHKYGKPIVSVADFMAALRSDRIASGTLLRTHGTACVCEQCGSAWTASRRSRLCRSCRRTSRAKGAAGQLVR</sequence>
<dbReference type="CDD" id="cd00027">
    <property type="entry name" value="BRCT"/>
    <property type="match status" value="1"/>
</dbReference>
<dbReference type="GO" id="GO:0003676">
    <property type="term" value="F:nucleic acid binding"/>
    <property type="evidence" value="ECO:0007669"/>
    <property type="project" value="InterPro"/>
</dbReference>
<evidence type="ECO:0000313" key="6">
    <source>
        <dbReference type="EMBL" id="NKY49693.1"/>
    </source>
</evidence>
<accession>A0A846XRH7</accession>
<dbReference type="RefSeq" id="WP_067867647.1">
    <property type="nucleotide sequence ID" value="NZ_JAAXOP010000002.1"/>
</dbReference>
<dbReference type="AlphaFoldDB" id="A0A846XRH7"/>
<dbReference type="SMART" id="SM00479">
    <property type="entry name" value="EXOIII"/>
    <property type="match status" value="1"/>
</dbReference>
<dbReference type="FunFam" id="3.30.420.10:FF:000045">
    <property type="entry name" value="3'-5' exonuclease DinG"/>
    <property type="match status" value="1"/>
</dbReference>
<dbReference type="SUPFAM" id="SSF52113">
    <property type="entry name" value="BRCT domain"/>
    <property type="match status" value="1"/>
</dbReference>
<dbReference type="PANTHER" id="PTHR30231:SF4">
    <property type="entry name" value="PROTEIN NEN2"/>
    <property type="match status" value="1"/>
</dbReference>
<dbReference type="Gene3D" id="3.30.420.10">
    <property type="entry name" value="Ribonuclease H-like superfamily/Ribonuclease H"/>
    <property type="match status" value="1"/>
</dbReference>
<evidence type="ECO:0000313" key="7">
    <source>
        <dbReference type="Proteomes" id="UP000565711"/>
    </source>
</evidence>
<dbReference type="EMBL" id="JAAXOP010000002">
    <property type="protein sequence ID" value="NKY49693.1"/>
    <property type="molecule type" value="Genomic_DNA"/>
</dbReference>
<dbReference type="Proteomes" id="UP000565711">
    <property type="component" value="Unassembled WGS sequence"/>
</dbReference>
<dbReference type="Pfam" id="PF00533">
    <property type="entry name" value="BRCT"/>
    <property type="match status" value="1"/>
</dbReference>
<dbReference type="GO" id="GO:0008408">
    <property type="term" value="F:3'-5' exonuclease activity"/>
    <property type="evidence" value="ECO:0007669"/>
    <property type="project" value="TreeGrafter"/>
</dbReference>
<dbReference type="SMART" id="SM00292">
    <property type="entry name" value="BRCT"/>
    <property type="match status" value="1"/>
</dbReference>
<dbReference type="InterPro" id="IPR018929">
    <property type="entry name" value="DUF2510"/>
</dbReference>
<evidence type="ECO:0000256" key="1">
    <source>
        <dbReference type="ARBA" id="ARBA00022722"/>
    </source>
</evidence>
<feature type="domain" description="BRCT" evidence="4">
    <location>
        <begin position="395"/>
        <end position="474"/>
    </location>
</feature>
<dbReference type="Pfam" id="PF10708">
    <property type="entry name" value="DUF2510"/>
    <property type="match status" value="2"/>
</dbReference>
<reference evidence="6 7" key="1">
    <citation type="submission" date="2020-04" db="EMBL/GenBank/DDBJ databases">
        <title>MicrobeNet Type strains.</title>
        <authorList>
            <person name="Nicholson A.C."/>
        </authorList>
    </citation>
    <scope>NUCLEOTIDE SEQUENCE [LARGE SCALE GENOMIC DNA]</scope>
    <source>
        <strain evidence="6 7">JCM 12354</strain>
    </source>
</reference>
<keyword evidence="3" id="KW-0269">Exonuclease</keyword>
<dbReference type="PANTHER" id="PTHR30231">
    <property type="entry name" value="DNA POLYMERASE III SUBUNIT EPSILON"/>
    <property type="match status" value="1"/>
</dbReference>
<dbReference type="CDD" id="cd06127">
    <property type="entry name" value="DEDDh"/>
    <property type="match status" value="1"/>
</dbReference>
<evidence type="ECO:0000259" key="5">
    <source>
        <dbReference type="SMART" id="SM00479"/>
    </source>
</evidence>
<keyword evidence="1" id="KW-0540">Nuclease</keyword>
<name>A0A846XRH7_9NOCA</name>
<dbReference type="Pfam" id="PF00929">
    <property type="entry name" value="RNase_T"/>
    <property type="match status" value="1"/>
</dbReference>
<keyword evidence="2" id="KW-0378">Hydrolase</keyword>
<dbReference type="InterPro" id="IPR001357">
    <property type="entry name" value="BRCT_dom"/>
</dbReference>
<keyword evidence="7" id="KW-1185">Reference proteome</keyword>
<dbReference type="InterPro" id="IPR013520">
    <property type="entry name" value="Ribonucl_H"/>
</dbReference>
<gene>
    <name evidence="6" type="ORF">HGA08_05620</name>
</gene>
<dbReference type="InterPro" id="IPR036420">
    <property type="entry name" value="BRCT_dom_sf"/>
</dbReference>
<dbReference type="InterPro" id="IPR036397">
    <property type="entry name" value="RNaseH_sf"/>
</dbReference>
<dbReference type="Gene3D" id="3.40.50.10190">
    <property type="entry name" value="BRCT domain"/>
    <property type="match status" value="1"/>
</dbReference>